<dbReference type="AlphaFoldDB" id="A0A0K2UYN5"/>
<accession>A0A0K2UYN5</accession>
<feature type="non-terminal residue" evidence="2">
    <location>
        <position position="1"/>
    </location>
</feature>
<dbReference type="EMBL" id="HACA01026002">
    <property type="protein sequence ID" value="CDW43363.1"/>
    <property type="molecule type" value="Transcribed_RNA"/>
</dbReference>
<name>A0A0K2UYN5_LEPSM</name>
<evidence type="ECO:0000256" key="1">
    <source>
        <dbReference type="SAM" id="MobiDB-lite"/>
    </source>
</evidence>
<organism evidence="2">
    <name type="scientific">Lepeophtheirus salmonis</name>
    <name type="common">Salmon louse</name>
    <name type="synonym">Caligus salmonis</name>
    <dbReference type="NCBI Taxonomy" id="72036"/>
    <lineage>
        <taxon>Eukaryota</taxon>
        <taxon>Metazoa</taxon>
        <taxon>Ecdysozoa</taxon>
        <taxon>Arthropoda</taxon>
        <taxon>Crustacea</taxon>
        <taxon>Multicrustacea</taxon>
        <taxon>Hexanauplia</taxon>
        <taxon>Copepoda</taxon>
        <taxon>Siphonostomatoida</taxon>
        <taxon>Caligidae</taxon>
        <taxon>Lepeophtheirus</taxon>
    </lineage>
</organism>
<protein>
    <submittedName>
        <fullName evidence="2">Uncharacterized protein</fullName>
    </submittedName>
</protein>
<evidence type="ECO:0000313" key="2">
    <source>
        <dbReference type="EMBL" id="CDW43363.1"/>
    </source>
</evidence>
<proteinExistence type="predicted"/>
<reference evidence="2" key="1">
    <citation type="submission" date="2014-05" db="EMBL/GenBank/DDBJ databases">
        <authorList>
            <person name="Chronopoulou M."/>
        </authorList>
    </citation>
    <scope>NUCLEOTIDE SEQUENCE</scope>
    <source>
        <tissue evidence="2">Whole organism</tissue>
    </source>
</reference>
<feature type="region of interest" description="Disordered" evidence="1">
    <location>
        <begin position="25"/>
        <end position="80"/>
    </location>
</feature>
<sequence length="195" mass="22235">LNNQTSHLASRPNNYWDNFRSFSRRNPLAEQAPQRRGKSKINREYNVDSSRTYRPNEQKKKRAPTVTRTNGAPPVNLTDTSSKCFSKEISMHPSEEEDEYKSVFDVIHLVQVPEGNNSAVGDRPITIELSHSEASGGSNNHNSRNNTNQDVDCLIETAKMNDLSLEDDYSIEMENTCFLSDDDDNYQSQEVDECR</sequence>